<proteinExistence type="predicted"/>
<sequence>MEKFKVLLKDKIKTIIWAFKMAWKIDKNMLLLWFSLSTVLSALSAIALTYNKKIIAFISLFLSTGTGSISDVIPSIITFGIILTVIGLSPRINGDLLYMMMYDSYYLGMEEILMDFMQKIDVKTLLNKEIKDEYNAIISRGVLSQIL</sequence>
<evidence type="ECO:0000256" key="1">
    <source>
        <dbReference type="SAM" id="Phobius"/>
    </source>
</evidence>
<comment type="caution">
    <text evidence="2">The sequence shown here is derived from an EMBL/GenBank/DDBJ whole genome shotgun (WGS) entry which is preliminary data.</text>
</comment>
<keyword evidence="1" id="KW-0812">Transmembrane</keyword>
<accession>A0ABS6EWH2</accession>
<dbReference type="Proteomes" id="UP000736583">
    <property type="component" value="Unassembled WGS sequence"/>
</dbReference>
<feature type="transmembrane region" description="Helical" evidence="1">
    <location>
        <begin position="73"/>
        <end position="92"/>
    </location>
</feature>
<dbReference type="EMBL" id="JAHLQL010000001">
    <property type="protein sequence ID" value="MBU5590579.1"/>
    <property type="molecule type" value="Genomic_DNA"/>
</dbReference>
<protein>
    <submittedName>
        <fullName evidence="2">Uncharacterized protein</fullName>
    </submittedName>
</protein>
<evidence type="ECO:0000313" key="3">
    <source>
        <dbReference type="Proteomes" id="UP000736583"/>
    </source>
</evidence>
<evidence type="ECO:0000313" key="2">
    <source>
        <dbReference type="EMBL" id="MBU5590579.1"/>
    </source>
</evidence>
<name>A0ABS6EWH2_9CLOT</name>
<dbReference type="RefSeq" id="WP_216455737.1">
    <property type="nucleotide sequence ID" value="NZ_JAHLQL010000001.1"/>
</dbReference>
<keyword evidence="1" id="KW-0472">Membrane</keyword>
<reference evidence="2 3" key="1">
    <citation type="submission" date="2021-06" db="EMBL/GenBank/DDBJ databases">
        <authorList>
            <person name="Sun Q."/>
            <person name="Li D."/>
        </authorList>
    </citation>
    <scope>NUCLEOTIDE SEQUENCE [LARGE SCALE GENOMIC DNA]</scope>
    <source>
        <strain evidence="2 3">MSJ-4</strain>
    </source>
</reference>
<organism evidence="2 3">
    <name type="scientific">Clostridium simiarum</name>
    <dbReference type="NCBI Taxonomy" id="2841506"/>
    <lineage>
        <taxon>Bacteria</taxon>
        <taxon>Bacillati</taxon>
        <taxon>Bacillota</taxon>
        <taxon>Clostridia</taxon>
        <taxon>Eubacteriales</taxon>
        <taxon>Clostridiaceae</taxon>
        <taxon>Clostridium</taxon>
    </lineage>
</organism>
<gene>
    <name evidence="2" type="ORF">KQI89_02265</name>
</gene>
<keyword evidence="1" id="KW-1133">Transmembrane helix</keyword>
<keyword evidence="3" id="KW-1185">Reference proteome</keyword>